<dbReference type="GO" id="GO:0140359">
    <property type="term" value="F:ABC-type transporter activity"/>
    <property type="evidence" value="ECO:0007669"/>
    <property type="project" value="InterPro"/>
</dbReference>
<evidence type="ECO:0000256" key="1">
    <source>
        <dbReference type="ARBA" id="ARBA00004651"/>
    </source>
</evidence>
<comment type="caution">
    <text evidence="10">The sequence shown here is derived from an EMBL/GenBank/DDBJ whole genome shotgun (WGS) entry which is preliminary data.</text>
</comment>
<evidence type="ECO:0000256" key="4">
    <source>
        <dbReference type="ARBA" id="ARBA00022475"/>
    </source>
</evidence>
<feature type="transmembrane region" description="Helical" evidence="8">
    <location>
        <begin position="283"/>
        <end position="302"/>
    </location>
</feature>
<dbReference type="Gene3D" id="3.40.1710.10">
    <property type="entry name" value="abc type-2 transporter like domain"/>
    <property type="match status" value="1"/>
</dbReference>
<dbReference type="PROSITE" id="PS51012">
    <property type="entry name" value="ABC_TM2"/>
    <property type="match status" value="1"/>
</dbReference>
<dbReference type="OrthoDB" id="9808686at2"/>
<feature type="transmembrane region" description="Helical" evidence="8">
    <location>
        <begin position="21"/>
        <end position="38"/>
    </location>
</feature>
<dbReference type="InterPro" id="IPR047817">
    <property type="entry name" value="ABC2_TM_bact-type"/>
</dbReference>
<accession>A0A4U8TIK1</accession>
<dbReference type="Pfam" id="PF12698">
    <property type="entry name" value="ABC2_membrane_3"/>
    <property type="match status" value="1"/>
</dbReference>
<dbReference type="PANTHER" id="PTHR30294">
    <property type="entry name" value="MEMBRANE COMPONENT OF ABC TRANSPORTER YHHJ-RELATED"/>
    <property type="match status" value="1"/>
</dbReference>
<comment type="similarity">
    <text evidence="2">Belongs to the ABC-2 integral membrane protein family.</text>
</comment>
<dbReference type="GO" id="GO:0005886">
    <property type="term" value="C:plasma membrane"/>
    <property type="evidence" value="ECO:0007669"/>
    <property type="project" value="UniProtKB-SubCell"/>
</dbReference>
<evidence type="ECO:0000256" key="7">
    <source>
        <dbReference type="ARBA" id="ARBA00023136"/>
    </source>
</evidence>
<dbReference type="InterPro" id="IPR051449">
    <property type="entry name" value="ABC-2_transporter_component"/>
</dbReference>
<evidence type="ECO:0000256" key="8">
    <source>
        <dbReference type="SAM" id="Phobius"/>
    </source>
</evidence>
<feature type="domain" description="ABC transmembrane type-2" evidence="9">
    <location>
        <begin position="134"/>
        <end position="363"/>
    </location>
</feature>
<evidence type="ECO:0000313" key="11">
    <source>
        <dbReference type="Proteomes" id="UP000029707"/>
    </source>
</evidence>
<feature type="transmembrane region" description="Helical" evidence="8">
    <location>
        <begin position="170"/>
        <end position="194"/>
    </location>
</feature>
<name>A0A4U8TIK1_9HELI</name>
<evidence type="ECO:0000256" key="3">
    <source>
        <dbReference type="ARBA" id="ARBA00022448"/>
    </source>
</evidence>
<dbReference type="InterPro" id="IPR013525">
    <property type="entry name" value="ABC2_TM"/>
</dbReference>
<sequence>MMLFLIQKEFKQIFRNKFLPKLIFIFPIMVILVLPWATNMEIKNINIGIVDFDKSSTSKELIMKISSSPYFNIMLSAKGIKEAYHCIDTNECDIILEFPQYFESRIFKEHKAYLGIYANATNGIKGSLGSGYLSSIIMGFAKEKMSVVEQIQSAEILSLYRFNPYLDYKIYMIPALLAMVLTLLCGFLPAFNIVGEKEKGNIEQINVTPISKFAFIVSKLIPYWTIGFIVLSLCFLFAFLLYGLVAKGSYLLIYLFALGYIFVVTGLGLIISNYSHTMQQAMFVIFFFMLILVLMSGLFTSIKSMPDWAYYFTYINPLRYFMESLRLIFLKGSTFSDIWHNFIALLLFAGVLNLWAVMSYKKRE</sequence>
<dbReference type="Proteomes" id="UP000029707">
    <property type="component" value="Unassembled WGS sequence"/>
</dbReference>
<keyword evidence="4" id="KW-1003">Cell membrane</keyword>
<keyword evidence="7 8" id="KW-0472">Membrane</keyword>
<feature type="transmembrane region" description="Helical" evidence="8">
    <location>
        <begin position="221"/>
        <end position="245"/>
    </location>
</feature>
<evidence type="ECO:0000256" key="2">
    <source>
        <dbReference type="ARBA" id="ARBA00007783"/>
    </source>
</evidence>
<gene>
    <name evidence="10" type="ORF">LS65_008535</name>
</gene>
<feature type="transmembrane region" description="Helical" evidence="8">
    <location>
        <begin position="251"/>
        <end position="271"/>
    </location>
</feature>
<protein>
    <submittedName>
        <fullName evidence="10">ABC transporter permease</fullName>
    </submittedName>
</protein>
<feature type="transmembrane region" description="Helical" evidence="8">
    <location>
        <begin position="338"/>
        <end position="358"/>
    </location>
</feature>
<dbReference type="PANTHER" id="PTHR30294:SF29">
    <property type="entry name" value="MULTIDRUG ABC TRANSPORTER PERMEASE YBHS-RELATED"/>
    <property type="match status" value="1"/>
</dbReference>
<dbReference type="EMBL" id="JRMQ02000014">
    <property type="protein sequence ID" value="TLE00122.1"/>
    <property type="molecule type" value="Genomic_DNA"/>
</dbReference>
<evidence type="ECO:0000256" key="5">
    <source>
        <dbReference type="ARBA" id="ARBA00022692"/>
    </source>
</evidence>
<reference evidence="10 11" key="1">
    <citation type="journal article" date="2014" name="Genome Announc.">
        <title>Draft genome sequences of eight enterohepatic helicobacter species isolated from both laboratory and wild rodents.</title>
        <authorList>
            <person name="Sheh A."/>
            <person name="Shen Z."/>
            <person name="Fox J.G."/>
        </authorList>
    </citation>
    <scope>NUCLEOTIDE SEQUENCE [LARGE SCALE GENOMIC DNA]</scope>
    <source>
        <strain evidence="10 11">MIT 01-6451</strain>
    </source>
</reference>
<keyword evidence="5 8" id="KW-0812">Transmembrane</keyword>
<keyword evidence="6 8" id="KW-1133">Transmembrane helix</keyword>
<organism evidence="10 11">
    <name type="scientific">Helicobacter japonicus</name>
    <dbReference type="NCBI Taxonomy" id="425400"/>
    <lineage>
        <taxon>Bacteria</taxon>
        <taxon>Pseudomonadati</taxon>
        <taxon>Campylobacterota</taxon>
        <taxon>Epsilonproteobacteria</taxon>
        <taxon>Campylobacterales</taxon>
        <taxon>Helicobacteraceae</taxon>
        <taxon>Helicobacter</taxon>
    </lineage>
</organism>
<evidence type="ECO:0000256" key="6">
    <source>
        <dbReference type="ARBA" id="ARBA00022989"/>
    </source>
</evidence>
<evidence type="ECO:0000259" key="9">
    <source>
        <dbReference type="PROSITE" id="PS51012"/>
    </source>
</evidence>
<comment type="subcellular location">
    <subcellularLocation>
        <location evidence="1">Cell membrane</location>
        <topology evidence="1">Multi-pass membrane protein</topology>
    </subcellularLocation>
</comment>
<proteinExistence type="inferred from homology"/>
<keyword evidence="11" id="KW-1185">Reference proteome</keyword>
<keyword evidence="3" id="KW-0813">Transport</keyword>
<evidence type="ECO:0000313" key="10">
    <source>
        <dbReference type="EMBL" id="TLE00122.1"/>
    </source>
</evidence>
<dbReference type="AlphaFoldDB" id="A0A4U8TIK1"/>